<dbReference type="AlphaFoldDB" id="A0A8H2PNV8"/>
<comment type="caution">
    <text evidence="11">The sequence shown here is derived from an EMBL/GenBank/DDBJ whole genome shotgun (WGS) entry which is preliminary data.</text>
</comment>
<dbReference type="Proteomes" id="UP000307702">
    <property type="component" value="Unassembled WGS sequence"/>
</dbReference>
<protein>
    <recommendedName>
        <fullName evidence="9">Apolipoprotein N-acyltransferase</fullName>
        <shortName evidence="9">ALP N-acyltransferase</shortName>
        <ecNumber evidence="9">2.3.1.269</ecNumber>
    </recommendedName>
</protein>
<keyword evidence="8 9" id="KW-0012">Acyltransferase</keyword>
<comment type="catalytic activity">
    <reaction evidence="9">
        <text>N-terminal S-1,2-diacyl-sn-glyceryl-L-cysteinyl-[lipoprotein] + a glycerophospholipid = N-acyl-S-1,2-diacyl-sn-glyceryl-L-cysteinyl-[lipoprotein] + a 2-acyl-sn-glycero-3-phospholipid + H(+)</text>
        <dbReference type="Rhea" id="RHEA:48228"/>
        <dbReference type="Rhea" id="RHEA-COMP:14681"/>
        <dbReference type="Rhea" id="RHEA-COMP:14684"/>
        <dbReference type="ChEBI" id="CHEBI:15378"/>
        <dbReference type="ChEBI" id="CHEBI:136912"/>
        <dbReference type="ChEBI" id="CHEBI:140656"/>
        <dbReference type="ChEBI" id="CHEBI:140657"/>
        <dbReference type="ChEBI" id="CHEBI:140660"/>
        <dbReference type="EC" id="2.3.1.269"/>
    </reaction>
</comment>
<comment type="function">
    <text evidence="9">Catalyzes the phospholipid dependent N-acylation of the N-terminal cysteine of apolipoprotein, the last step in lipoprotein maturation.</text>
</comment>
<dbReference type="PANTHER" id="PTHR38686">
    <property type="entry name" value="APOLIPOPROTEIN N-ACYLTRANSFERASE"/>
    <property type="match status" value="1"/>
</dbReference>
<keyword evidence="4 9" id="KW-0808">Transferase</keyword>
<feature type="transmembrane region" description="Helical" evidence="9">
    <location>
        <begin position="66"/>
        <end position="85"/>
    </location>
</feature>
<dbReference type="InterPro" id="IPR045378">
    <property type="entry name" value="LNT_N"/>
</dbReference>
<evidence type="ECO:0000256" key="6">
    <source>
        <dbReference type="ARBA" id="ARBA00022989"/>
    </source>
</evidence>
<dbReference type="Gene3D" id="3.60.110.10">
    <property type="entry name" value="Carbon-nitrogen hydrolase"/>
    <property type="match status" value="1"/>
</dbReference>
<reference evidence="11 12" key="1">
    <citation type="submission" date="2019-05" db="EMBL/GenBank/DDBJ databases">
        <title>Colwellia ponticola sp. nov., isolated from seawater.</title>
        <authorList>
            <person name="Yoon J.-H."/>
        </authorList>
    </citation>
    <scope>NUCLEOTIDE SEQUENCE [LARGE SCALE GENOMIC DNA]</scope>
    <source>
        <strain evidence="11 12">OISW-25</strain>
    </source>
</reference>
<evidence type="ECO:0000256" key="2">
    <source>
        <dbReference type="ARBA" id="ARBA00010065"/>
    </source>
</evidence>
<feature type="transmembrane region" description="Helical" evidence="9">
    <location>
        <begin position="28"/>
        <end position="54"/>
    </location>
</feature>
<dbReference type="InterPro" id="IPR003010">
    <property type="entry name" value="C-N_Hydrolase"/>
</dbReference>
<keyword evidence="6 9" id="KW-1133">Transmembrane helix</keyword>
<evidence type="ECO:0000259" key="10">
    <source>
        <dbReference type="PROSITE" id="PS50263"/>
    </source>
</evidence>
<dbReference type="EC" id="2.3.1.269" evidence="9"/>
<name>A0A8H2PNV8_9GAMM</name>
<dbReference type="GO" id="GO:0016410">
    <property type="term" value="F:N-acyltransferase activity"/>
    <property type="evidence" value="ECO:0007669"/>
    <property type="project" value="UniProtKB-UniRule"/>
</dbReference>
<feature type="transmembrane region" description="Helical" evidence="9">
    <location>
        <begin position="91"/>
        <end position="117"/>
    </location>
</feature>
<comment type="subcellular location">
    <subcellularLocation>
        <location evidence="1 9">Cell membrane</location>
        <topology evidence="1 9">Multi-pass membrane protein</topology>
    </subcellularLocation>
</comment>
<keyword evidence="12" id="KW-1185">Reference proteome</keyword>
<evidence type="ECO:0000256" key="7">
    <source>
        <dbReference type="ARBA" id="ARBA00023136"/>
    </source>
</evidence>
<keyword evidence="5 9" id="KW-0812">Transmembrane</keyword>
<comment type="similarity">
    <text evidence="2 9">Belongs to the CN hydrolase family. Apolipoprotein N-acyltransferase subfamily.</text>
</comment>
<feature type="transmembrane region" description="Helical" evidence="9">
    <location>
        <begin position="129"/>
        <end position="152"/>
    </location>
</feature>
<dbReference type="InterPro" id="IPR004563">
    <property type="entry name" value="Apolipo_AcylTrfase"/>
</dbReference>
<dbReference type="HAMAP" id="MF_01148">
    <property type="entry name" value="Lnt"/>
    <property type="match status" value="1"/>
</dbReference>
<dbReference type="GO" id="GO:0005886">
    <property type="term" value="C:plasma membrane"/>
    <property type="evidence" value="ECO:0007669"/>
    <property type="project" value="UniProtKB-SubCell"/>
</dbReference>
<dbReference type="PANTHER" id="PTHR38686:SF1">
    <property type="entry name" value="APOLIPOPROTEIN N-ACYLTRANSFERASE"/>
    <property type="match status" value="1"/>
</dbReference>
<accession>A0A8H2PNV8</accession>
<dbReference type="InterPro" id="IPR036526">
    <property type="entry name" value="C-N_Hydrolase_sf"/>
</dbReference>
<evidence type="ECO:0000256" key="3">
    <source>
        <dbReference type="ARBA" id="ARBA00022475"/>
    </source>
</evidence>
<comment type="pathway">
    <text evidence="9">Protein modification; lipoprotein biosynthesis (N-acyl transfer).</text>
</comment>
<evidence type="ECO:0000313" key="12">
    <source>
        <dbReference type="Proteomes" id="UP000307702"/>
    </source>
</evidence>
<feature type="domain" description="CN hydrolase" evidence="10">
    <location>
        <begin position="263"/>
        <end position="513"/>
    </location>
</feature>
<proteinExistence type="inferred from homology"/>
<dbReference type="UniPathway" id="UPA00666"/>
<dbReference type="SUPFAM" id="SSF56317">
    <property type="entry name" value="Carbon-nitrogen hydrolase"/>
    <property type="match status" value="1"/>
</dbReference>
<evidence type="ECO:0000313" key="11">
    <source>
        <dbReference type="EMBL" id="TMM47087.1"/>
    </source>
</evidence>
<dbReference type="Pfam" id="PF20154">
    <property type="entry name" value="LNT_N"/>
    <property type="match status" value="1"/>
</dbReference>
<evidence type="ECO:0000256" key="9">
    <source>
        <dbReference type="HAMAP-Rule" id="MF_01148"/>
    </source>
</evidence>
<gene>
    <name evidence="9 11" type="primary">lnt</name>
    <name evidence="11" type="ORF">FCS21_03740</name>
</gene>
<dbReference type="Pfam" id="PF00795">
    <property type="entry name" value="CN_hydrolase"/>
    <property type="match status" value="1"/>
</dbReference>
<sequence length="544" mass="60772">MPKKVSLVNTIKNKLTTPSHWLCFLSGFLLVFAYAPFSYWWLALILPSIILYQIRNATPRAAAKKMALFAFGWFSSGISWVHVSIDQFGGLPLVFSLLLMLALCAYLALFPALAGYLTAKITRNKHVNLWFFPSVWLLCEYLRSVVLTGFPWLSLGYSQIDSPLASFAPVIGEVGLTGIVLLLNICWVKIYCYCCAHLANVDSTSCPDLANKGNQNTQVMVKRSAKHLALPLVLAITIMLTSVALHQVNWTVLTGKSAKVALVQGNVAQSIKWRPEQEWPTMLKYLDLTRLNYDADIIVWPESAIPALEPAVQDYLTSVNSSAMLNNSAVITGLINYNFESKEYFNALIVLGKKNSEDNIGYHYNHSNRYYKSHLLPIGEFVPFQELLRPIAPFFNLPMSSFTPGEYVQPNLVANNLHILPLNCFEIAFPAQLAANLTNDSDMILTVSNDAWFGDSHGPHQHFEIARMRALEFGRPLVRATNNGVTGIINHLGEVSAIAPQFKEVVLRGTVEFVSGDTPYSQWPNLLLALMIFIPLTLMKYCKC</sequence>
<feature type="transmembrane region" description="Helical" evidence="9">
    <location>
        <begin position="164"/>
        <end position="183"/>
    </location>
</feature>
<dbReference type="GO" id="GO:0042158">
    <property type="term" value="P:lipoprotein biosynthetic process"/>
    <property type="evidence" value="ECO:0007669"/>
    <property type="project" value="UniProtKB-UniRule"/>
</dbReference>
<evidence type="ECO:0000256" key="8">
    <source>
        <dbReference type="ARBA" id="ARBA00023315"/>
    </source>
</evidence>
<dbReference type="EMBL" id="SZVP01000002">
    <property type="protein sequence ID" value="TMM47087.1"/>
    <property type="molecule type" value="Genomic_DNA"/>
</dbReference>
<keyword evidence="3 9" id="KW-1003">Cell membrane</keyword>
<feature type="transmembrane region" description="Helical" evidence="9">
    <location>
        <begin position="228"/>
        <end position="248"/>
    </location>
</feature>
<keyword evidence="7 9" id="KW-0472">Membrane</keyword>
<dbReference type="CDD" id="cd07571">
    <property type="entry name" value="ALP_N-acyl_transferase"/>
    <property type="match status" value="1"/>
</dbReference>
<dbReference type="NCBIfam" id="TIGR00546">
    <property type="entry name" value="lnt"/>
    <property type="match status" value="1"/>
</dbReference>
<dbReference type="PROSITE" id="PS50263">
    <property type="entry name" value="CN_HYDROLASE"/>
    <property type="match status" value="1"/>
</dbReference>
<evidence type="ECO:0000256" key="4">
    <source>
        <dbReference type="ARBA" id="ARBA00022679"/>
    </source>
</evidence>
<organism evidence="11 12">
    <name type="scientific">Colwellia ponticola</name>
    <dbReference type="NCBI Taxonomy" id="2304625"/>
    <lineage>
        <taxon>Bacteria</taxon>
        <taxon>Pseudomonadati</taxon>
        <taxon>Pseudomonadota</taxon>
        <taxon>Gammaproteobacteria</taxon>
        <taxon>Alteromonadales</taxon>
        <taxon>Colwelliaceae</taxon>
        <taxon>Colwellia</taxon>
    </lineage>
</organism>
<evidence type="ECO:0000256" key="5">
    <source>
        <dbReference type="ARBA" id="ARBA00022692"/>
    </source>
</evidence>
<dbReference type="OrthoDB" id="9804277at2"/>
<keyword evidence="11" id="KW-0449">Lipoprotein</keyword>
<evidence type="ECO:0000256" key="1">
    <source>
        <dbReference type="ARBA" id="ARBA00004651"/>
    </source>
</evidence>